<comment type="caution">
    <text evidence="2">The sequence shown here is derived from an EMBL/GenBank/DDBJ whole genome shotgun (WGS) entry which is preliminary data.</text>
</comment>
<evidence type="ECO:0000313" key="3">
    <source>
        <dbReference type="Proteomes" id="UP000765509"/>
    </source>
</evidence>
<dbReference type="Proteomes" id="UP000765509">
    <property type="component" value="Unassembled WGS sequence"/>
</dbReference>
<sequence>MSQEPFGKSKQPALNIPSGSQVHVGNEKRVDGGQQKRPLENVTRSYMAPKGKTVPYEDPIEDCEELYASSPLVHKEKVTELHHPYASKPRTAHANSSREKIMNDEDEIMSPSHSETNDEPRSDNFTPHEEGTQSNNQTARKPGLKSSQCGKMFKPTGATKMAESRTPRKCPCNEISCTHPFPVPTQSEGGGFVLTTSTTQHRRALWYSIPLVPASSLPIKQKKK</sequence>
<name>A0A9Q3JSZ9_9BASI</name>
<evidence type="ECO:0000256" key="1">
    <source>
        <dbReference type="SAM" id="MobiDB-lite"/>
    </source>
</evidence>
<protein>
    <submittedName>
        <fullName evidence="2">Uncharacterized protein</fullName>
    </submittedName>
</protein>
<gene>
    <name evidence="2" type="ORF">O181_107718</name>
</gene>
<dbReference type="AlphaFoldDB" id="A0A9Q3JSZ9"/>
<feature type="compositionally biased region" description="Polar residues" evidence="1">
    <location>
        <begin position="132"/>
        <end position="149"/>
    </location>
</feature>
<feature type="compositionally biased region" description="Basic and acidic residues" evidence="1">
    <location>
        <begin position="115"/>
        <end position="131"/>
    </location>
</feature>
<accession>A0A9Q3JSZ9</accession>
<dbReference type="EMBL" id="AVOT02081833">
    <property type="protein sequence ID" value="MBW0568003.1"/>
    <property type="molecule type" value="Genomic_DNA"/>
</dbReference>
<organism evidence="2 3">
    <name type="scientific">Austropuccinia psidii MF-1</name>
    <dbReference type="NCBI Taxonomy" id="1389203"/>
    <lineage>
        <taxon>Eukaryota</taxon>
        <taxon>Fungi</taxon>
        <taxon>Dikarya</taxon>
        <taxon>Basidiomycota</taxon>
        <taxon>Pucciniomycotina</taxon>
        <taxon>Pucciniomycetes</taxon>
        <taxon>Pucciniales</taxon>
        <taxon>Sphaerophragmiaceae</taxon>
        <taxon>Austropuccinia</taxon>
    </lineage>
</organism>
<proteinExistence type="predicted"/>
<feature type="region of interest" description="Disordered" evidence="1">
    <location>
        <begin position="78"/>
        <end position="168"/>
    </location>
</feature>
<keyword evidence="3" id="KW-1185">Reference proteome</keyword>
<feature type="region of interest" description="Disordered" evidence="1">
    <location>
        <begin position="1"/>
        <end position="57"/>
    </location>
</feature>
<evidence type="ECO:0000313" key="2">
    <source>
        <dbReference type="EMBL" id="MBW0568003.1"/>
    </source>
</evidence>
<reference evidence="2" key="1">
    <citation type="submission" date="2021-03" db="EMBL/GenBank/DDBJ databases">
        <title>Draft genome sequence of rust myrtle Austropuccinia psidii MF-1, a brazilian biotype.</title>
        <authorList>
            <person name="Quecine M.C."/>
            <person name="Pachon D.M.R."/>
            <person name="Bonatelli M.L."/>
            <person name="Correr F.H."/>
            <person name="Franceschini L.M."/>
            <person name="Leite T.F."/>
            <person name="Margarido G.R.A."/>
            <person name="Almeida C.A."/>
            <person name="Ferrarezi J.A."/>
            <person name="Labate C.A."/>
        </authorList>
    </citation>
    <scope>NUCLEOTIDE SEQUENCE</scope>
    <source>
        <strain evidence="2">MF-1</strain>
    </source>
</reference>